<dbReference type="PANTHER" id="PTHR42721:SF3">
    <property type="entry name" value="BETA-D-XYLOSIDASE 5-RELATED"/>
    <property type="match status" value="1"/>
</dbReference>
<dbReference type="AlphaFoldDB" id="G8QWZ1"/>
<dbReference type="InterPro" id="IPR001764">
    <property type="entry name" value="Glyco_hydro_3_N"/>
</dbReference>
<dbReference type="Proteomes" id="UP000005632">
    <property type="component" value="Chromosome"/>
</dbReference>
<dbReference type="EMBL" id="CP003155">
    <property type="protein sequence ID" value="AEV29495.1"/>
    <property type="molecule type" value="Genomic_DNA"/>
</dbReference>
<dbReference type="eggNOG" id="COG1472">
    <property type="taxonomic scope" value="Bacteria"/>
</dbReference>
<dbReference type="InterPro" id="IPR026891">
    <property type="entry name" value="Fn3-like"/>
</dbReference>
<organism evidence="5 6">
    <name type="scientific">Sphaerochaeta pleomorpha (strain ATCC BAA-1885 / DSM 22778 / Grapes)</name>
    <dbReference type="NCBI Taxonomy" id="158190"/>
    <lineage>
        <taxon>Bacteria</taxon>
        <taxon>Pseudomonadati</taxon>
        <taxon>Spirochaetota</taxon>
        <taxon>Spirochaetia</taxon>
        <taxon>Spirochaetales</taxon>
        <taxon>Sphaerochaetaceae</taxon>
        <taxon>Sphaerochaeta</taxon>
    </lineage>
</organism>
<accession>G8QWZ1</accession>
<dbReference type="HOGENOM" id="CLU_004542_5_3_12"/>
<dbReference type="KEGG" id="sgp:SpiGrapes_1696"/>
<dbReference type="InterPro" id="IPR036962">
    <property type="entry name" value="Glyco_hydro_3_N_sf"/>
</dbReference>
<dbReference type="Gene3D" id="3.20.20.300">
    <property type="entry name" value="Glycoside hydrolase, family 3, N-terminal domain"/>
    <property type="match status" value="1"/>
</dbReference>
<evidence type="ECO:0000256" key="3">
    <source>
        <dbReference type="ARBA" id="ARBA00022801"/>
    </source>
</evidence>
<dbReference type="SUPFAM" id="SSF51445">
    <property type="entry name" value="(Trans)glycosidases"/>
    <property type="match status" value="1"/>
</dbReference>
<evidence type="ECO:0000313" key="6">
    <source>
        <dbReference type="Proteomes" id="UP000005632"/>
    </source>
</evidence>
<dbReference type="Gene3D" id="2.60.40.10">
    <property type="entry name" value="Immunoglobulins"/>
    <property type="match status" value="1"/>
</dbReference>
<evidence type="ECO:0000259" key="4">
    <source>
        <dbReference type="SMART" id="SM01217"/>
    </source>
</evidence>
<evidence type="ECO:0000256" key="2">
    <source>
        <dbReference type="ARBA" id="ARBA00022729"/>
    </source>
</evidence>
<evidence type="ECO:0000313" key="5">
    <source>
        <dbReference type="EMBL" id="AEV29495.1"/>
    </source>
</evidence>
<keyword evidence="2" id="KW-0732">Signal</keyword>
<dbReference type="Pfam" id="PF01915">
    <property type="entry name" value="Glyco_hydro_3_C"/>
    <property type="match status" value="1"/>
</dbReference>
<dbReference type="Gene3D" id="3.40.50.1700">
    <property type="entry name" value="Glycoside hydrolase family 3 C-terminal domain"/>
    <property type="match status" value="1"/>
</dbReference>
<dbReference type="STRING" id="158190.SpiGrapes_1696"/>
<comment type="similarity">
    <text evidence="1">Belongs to the glycosyl hydrolase 3 family.</text>
</comment>
<dbReference type="InterPro" id="IPR013783">
    <property type="entry name" value="Ig-like_fold"/>
</dbReference>
<keyword evidence="3 5" id="KW-0378">Hydrolase</keyword>
<dbReference type="InterPro" id="IPR017853">
    <property type="entry name" value="GH"/>
</dbReference>
<dbReference type="InterPro" id="IPR036881">
    <property type="entry name" value="Glyco_hydro_3_C_sf"/>
</dbReference>
<dbReference type="SMART" id="SM01217">
    <property type="entry name" value="Fn3_like"/>
    <property type="match status" value="1"/>
</dbReference>
<dbReference type="GO" id="GO:0009044">
    <property type="term" value="F:xylan 1,4-beta-xylosidase activity"/>
    <property type="evidence" value="ECO:0007669"/>
    <property type="project" value="InterPro"/>
</dbReference>
<protein>
    <submittedName>
        <fullName evidence="5">Beta-glucosidase-like glycosyl hydrolase</fullName>
    </submittedName>
</protein>
<dbReference type="InterPro" id="IPR044993">
    <property type="entry name" value="BXL"/>
</dbReference>
<dbReference type="PRINTS" id="PR00133">
    <property type="entry name" value="GLHYDRLASE3"/>
</dbReference>
<dbReference type="PANTHER" id="PTHR42721">
    <property type="entry name" value="SUGAR HYDROLASE-RELATED"/>
    <property type="match status" value="1"/>
</dbReference>
<proteinExistence type="inferred from homology"/>
<dbReference type="GO" id="GO:0045493">
    <property type="term" value="P:xylan catabolic process"/>
    <property type="evidence" value="ECO:0007669"/>
    <property type="project" value="InterPro"/>
</dbReference>
<dbReference type="Pfam" id="PF00933">
    <property type="entry name" value="Glyco_hydro_3"/>
    <property type="match status" value="1"/>
</dbReference>
<sequence>MDLTVFREQAKQLVAHMSLKEMFSQLLHEAPAIPRLGLPRYNWWNEALHGAARSGTATVFPQAIGLAAMFDDVFLKEIATVISTEQRAKYNTFSALGDRGIYKGLTLWSPNVNIFRDPRWGRGQETYGEDPYLASQLGVSFIQGLQGDGPYLKTAACVKHFAVHSGPEPLRHDFNAIVSRKDLYETYLPAFEACVKEGEVNAVMGAYSAVNGEPCCGSPFLITDILRNDWGFEGMYISDCWAIRDFHLNHAVTKNQVDSVALALNAGCDLNCGCEYLSLEKAYQQGLIDRKTITQACIRVMTTRFALGLFSEDCTYSNIGYEQNDTEEHRKVAFKASCNSLVLLKNDGMLPLDSRSLHAIAIIGPNADSREALWGNYHGTSSTYTTVLEGFRKTLGESVKVKYSQGSAIQKEKLERLAEPNDRIAEAIAVATVSDTIILCLGYDETVEGEMHDDGNGGWAGDKQDLRLPPCQRALLKAVASTGKPIVLVLLSGGAIDPEIERFPNVKALLQGWYPGQEGGLAIAHTILGLNNPSGHLPVTFYRSETVLPDFCDYRMEGRTYRYVQEKVLYPFGFGLSYTTFSYGNLSTGKQADGNLELSFIVSNSGNREGREVVQIYCHSDHPFFPPNPVLCGFTSLVLQPGEHKTVTQTILAEAFSAIDPEGKRIALKGWFDLYVGNHQKALPPAGFSKSDLLHIRIQRD</sequence>
<dbReference type="GO" id="GO:0031222">
    <property type="term" value="P:arabinan catabolic process"/>
    <property type="evidence" value="ECO:0007669"/>
    <property type="project" value="TreeGrafter"/>
</dbReference>
<dbReference type="SUPFAM" id="SSF52279">
    <property type="entry name" value="Beta-D-glucan exohydrolase, C-terminal domain"/>
    <property type="match status" value="1"/>
</dbReference>
<feature type="domain" description="Fibronectin type III-like" evidence="4">
    <location>
        <begin position="612"/>
        <end position="680"/>
    </location>
</feature>
<reference evidence="5 6" key="1">
    <citation type="submission" date="2011-11" db="EMBL/GenBank/DDBJ databases">
        <title>Complete sequence of Spirochaeta sp. grapes.</title>
        <authorList>
            <consortium name="US DOE Joint Genome Institute"/>
            <person name="Lucas S."/>
            <person name="Han J."/>
            <person name="Lapidus A."/>
            <person name="Cheng J.-F."/>
            <person name="Goodwin L."/>
            <person name="Pitluck S."/>
            <person name="Peters L."/>
            <person name="Ovchinnikova G."/>
            <person name="Munk A.C."/>
            <person name="Detter J.C."/>
            <person name="Han C."/>
            <person name="Tapia R."/>
            <person name="Land M."/>
            <person name="Hauser L."/>
            <person name="Kyrpides N."/>
            <person name="Ivanova N."/>
            <person name="Pagani I."/>
            <person name="Ritalahtilisa K."/>
            <person name="Loeffler F."/>
            <person name="Woyke T."/>
        </authorList>
    </citation>
    <scope>NUCLEOTIDE SEQUENCE [LARGE SCALE GENOMIC DNA]</scope>
    <source>
        <strain evidence="6">ATCC BAA-1885 / DSM 22778 / Grapes</strain>
    </source>
</reference>
<dbReference type="OrthoDB" id="9805821at2"/>
<dbReference type="RefSeq" id="WP_014270338.1">
    <property type="nucleotide sequence ID" value="NC_016633.1"/>
</dbReference>
<dbReference type="InterPro" id="IPR002772">
    <property type="entry name" value="Glyco_hydro_3_C"/>
</dbReference>
<evidence type="ECO:0000256" key="1">
    <source>
        <dbReference type="ARBA" id="ARBA00005336"/>
    </source>
</evidence>
<gene>
    <name evidence="5" type="ordered locus">SpiGrapes_1696</name>
</gene>
<dbReference type="GO" id="GO:0046556">
    <property type="term" value="F:alpha-L-arabinofuranosidase activity"/>
    <property type="evidence" value="ECO:0007669"/>
    <property type="project" value="TreeGrafter"/>
</dbReference>
<name>G8QWZ1_SPHPG</name>
<keyword evidence="6" id="KW-1185">Reference proteome</keyword>
<dbReference type="Pfam" id="PF14310">
    <property type="entry name" value="Fn3-like"/>
    <property type="match status" value="1"/>
</dbReference>